<dbReference type="AlphaFoldDB" id="A0A242K567"/>
<feature type="transmembrane region" description="Helical" evidence="1">
    <location>
        <begin position="324"/>
        <end position="348"/>
    </location>
</feature>
<feature type="transmembrane region" description="Helical" evidence="1">
    <location>
        <begin position="414"/>
        <end position="432"/>
    </location>
</feature>
<feature type="transmembrane region" description="Helical" evidence="1">
    <location>
        <begin position="294"/>
        <end position="312"/>
    </location>
</feature>
<dbReference type="InterPro" id="IPR018580">
    <property type="entry name" value="Uncharacterised_YfhO"/>
</dbReference>
<feature type="transmembrane region" description="Helical" evidence="1">
    <location>
        <begin position="385"/>
        <end position="402"/>
    </location>
</feature>
<dbReference type="RefSeq" id="WP_086349717.1">
    <property type="nucleotide sequence ID" value="NZ_CP147247.1"/>
</dbReference>
<feature type="transmembrane region" description="Helical" evidence="1">
    <location>
        <begin position="444"/>
        <end position="463"/>
    </location>
</feature>
<accession>A0A242K567</accession>
<keyword evidence="1" id="KW-0812">Transmembrane</keyword>
<feature type="transmembrane region" description="Helical" evidence="1">
    <location>
        <begin position="163"/>
        <end position="181"/>
    </location>
</feature>
<proteinExistence type="predicted"/>
<protein>
    <recommendedName>
        <fullName evidence="5">ABC transporter permease</fullName>
    </recommendedName>
</protein>
<dbReference type="PANTHER" id="PTHR38454">
    <property type="entry name" value="INTEGRAL MEMBRANE PROTEIN-RELATED"/>
    <property type="match status" value="1"/>
</dbReference>
<dbReference type="EMBL" id="NGMM01000004">
    <property type="protein sequence ID" value="OTP14585.1"/>
    <property type="molecule type" value="Genomic_DNA"/>
</dbReference>
<organism evidence="2">
    <name type="scientific">Candidatus Enterococcus clewellii</name>
    <dbReference type="NCBI Taxonomy" id="1834193"/>
    <lineage>
        <taxon>Bacteria</taxon>
        <taxon>Bacillati</taxon>
        <taxon>Bacillota</taxon>
        <taxon>Bacilli</taxon>
        <taxon>Lactobacillales</taxon>
        <taxon>Enterococcaceae</taxon>
        <taxon>Enterococcus</taxon>
    </lineage>
</organism>
<dbReference type="Pfam" id="PF09586">
    <property type="entry name" value="YfhO"/>
    <property type="match status" value="1"/>
</dbReference>
<dbReference type="PANTHER" id="PTHR38454:SF1">
    <property type="entry name" value="INTEGRAL MEMBRANE PROTEIN"/>
    <property type="match status" value="1"/>
</dbReference>
<dbReference type="EMBL" id="CP147247">
    <property type="protein sequence ID" value="WYJ90381.1"/>
    <property type="molecule type" value="Genomic_DNA"/>
</dbReference>
<evidence type="ECO:0000313" key="4">
    <source>
        <dbReference type="Proteomes" id="UP000195141"/>
    </source>
</evidence>
<feature type="transmembrane region" description="Helical" evidence="1">
    <location>
        <begin position="354"/>
        <end position="373"/>
    </location>
</feature>
<evidence type="ECO:0000256" key="1">
    <source>
        <dbReference type="SAM" id="Phobius"/>
    </source>
</evidence>
<reference evidence="3" key="2">
    <citation type="submission" date="2017-05" db="EMBL/GenBank/DDBJ databases">
        <authorList>
            <consortium name="The Broad Institute Genomics Platform"/>
            <consortium name="The Broad Institute Genomic Center for Infectious Diseases"/>
            <person name="Earl A."/>
            <person name="Manson A."/>
            <person name="Schwartman J."/>
            <person name="Gilmore M."/>
            <person name="Abouelleil A."/>
            <person name="Cao P."/>
            <person name="Chapman S."/>
            <person name="Cusick C."/>
            <person name="Shea T."/>
            <person name="Young S."/>
            <person name="Neafsey D."/>
            <person name="Nusbaum C."/>
            <person name="Birren B."/>
        </authorList>
    </citation>
    <scope>NUCLEOTIDE SEQUENCE</scope>
    <source>
        <strain evidence="3">9E7_DIV0242</strain>
    </source>
</reference>
<feature type="transmembrane region" description="Helical" evidence="1">
    <location>
        <begin position="839"/>
        <end position="859"/>
    </location>
</feature>
<reference evidence="2" key="1">
    <citation type="submission" date="2017-05" db="EMBL/GenBank/DDBJ databases">
        <title>The Genome Sequence of Enterococcus sp. 9E7_DIV0242.</title>
        <authorList>
            <consortium name="The Broad Institute Genomics Platform"/>
            <consortium name="The Broad Institute Genomic Center for Infectious Diseases"/>
            <person name="Earl A."/>
            <person name="Manson A."/>
            <person name="Schwartman J."/>
            <person name="Gilmore M."/>
            <person name="Abouelleil A."/>
            <person name="Cao P."/>
            <person name="Chapman S."/>
            <person name="Cusick C."/>
            <person name="Shea T."/>
            <person name="Young S."/>
            <person name="Neafsey D."/>
            <person name="Nusbaum C."/>
            <person name="Birren B."/>
        </authorList>
    </citation>
    <scope>NUCLEOTIDE SEQUENCE [LARGE SCALE GENOMIC DNA]</scope>
    <source>
        <strain evidence="2">9E7_DIV0242</strain>
    </source>
</reference>
<reference evidence="3" key="3">
    <citation type="submission" date="2024-03" db="EMBL/GenBank/DDBJ databases">
        <title>The Genome Sequence of Enterococcus sp. DIV0242b.</title>
        <authorList>
            <consortium name="The Broad Institute Genomics Platform"/>
            <consortium name="The Broad Institute Microbial Omics Core"/>
            <consortium name="The Broad Institute Genomic Center for Infectious Diseases"/>
            <person name="Earl A."/>
            <person name="Manson A."/>
            <person name="Gilmore M."/>
            <person name="Schwartman J."/>
            <person name="Shea T."/>
            <person name="Abouelleil A."/>
            <person name="Cao P."/>
            <person name="Chapman S."/>
            <person name="Cusick C."/>
            <person name="Young S."/>
            <person name="Neafsey D."/>
            <person name="Nusbaum C."/>
            <person name="Birren B."/>
        </authorList>
    </citation>
    <scope>NUCLEOTIDE SEQUENCE</scope>
    <source>
        <strain evidence="3">9E7_DIV0242</strain>
    </source>
</reference>
<evidence type="ECO:0000313" key="2">
    <source>
        <dbReference type="EMBL" id="OTP14585.1"/>
    </source>
</evidence>
<feature type="transmembrane region" description="Helical" evidence="1">
    <location>
        <begin position="187"/>
        <end position="217"/>
    </location>
</feature>
<evidence type="ECO:0008006" key="5">
    <source>
        <dbReference type="Google" id="ProtNLM"/>
    </source>
</evidence>
<sequence length="871" mass="99303">MIKKWMSFIKKNGLFLLLSFLIPVVVMIAVYALNDIYFGSDRTILASDSFSQYSNFHASFNNVLKGEQNIFYTWYGSLGLNYWAFSAYYLNGIFTPLVALFSNGAMPDALYVITLVKFGFIGLSFWVFAYNTFKKTSKWQLLAYSSAYGLMGYAVAYSEVIMWLDTFVYLPLIILGIHRVMDEKKPLLLFISYLLLFVSNFYMAFIVGVFSFLYYWARLATDPKRYKKSILSYLLTSLLAGGASMITILPTVLDLKNNGEGMDSLTQLWTYDTGVWDLVVKNMVAVYDTSKYEAAPFIYIGLFPLLFFLYYFSTKKIPLRNKLVYGSLFLLLIASVYVNPLNLFWHGLHAPNMFLFRFSFLFSFLIILLCGYGFEVFQKEDTNHIINLILLMGGIFLAAVLFSNKKRYDYITDLSLYLTIGFLVLFLILILLKRKNGRFQQLFPLLLLMVMITEASFNANALIEGIGVEWGYPTKEIFNYDERHEATRALVDMTKKENANFYRLENLDRLTLNDSFNYGYSGVSMFSSIRNRHSSAYLNNLGYRSSGSNLNIKYENNTLLMDSLLGVKYNISESDVMKFGYTKIKEEGKYALYENKLALPLGILTDEEIFETDAIKSQSGLFNQLSGLEETMTQVIEPRVVETDNITVTEADGAVTYTEISPTKGKKVKWEVYVPANQQAYLSLYPATFSYMGECNVEVTVNGVKRVNNLASTGQYYNLGYYEKGTAVTVTVSFTGTRVVKLYQPDVLLLDTQKFENAVKEMSKKGVDIKTSGRRATAAVSLDEAQTLFTTIPYDKGWKAYIDGKEVEMPNLKKAFLTLNIPKGSHKIEFVFLPQGFKIGAILFGSCIALFIGYCGWLYRNRISREEQQTV</sequence>
<dbReference type="Proteomes" id="UP000195141">
    <property type="component" value="Chromosome"/>
</dbReference>
<feature type="transmembrane region" description="Helical" evidence="1">
    <location>
        <begin position="12"/>
        <end position="33"/>
    </location>
</feature>
<keyword evidence="1" id="KW-0472">Membrane</keyword>
<feature type="transmembrane region" description="Helical" evidence="1">
    <location>
        <begin position="82"/>
        <end position="102"/>
    </location>
</feature>
<gene>
    <name evidence="3" type="ORF">A5888_002138</name>
    <name evidence="2" type="ORF">A5888_002686</name>
</gene>
<evidence type="ECO:0000313" key="3">
    <source>
        <dbReference type="EMBL" id="WYJ90381.1"/>
    </source>
</evidence>
<feature type="transmembrane region" description="Helical" evidence="1">
    <location>
        <begin position="229"/>
        <end position="253"/>
    </location>
</feature>
<keyword evidence="1" id="KW-1133">Transmembrane helix</keyword>
<name>A0A242K567_9ENTE</name>
<dbReference type="OrthoDB" id="9815466at2"/>
<keyword evidence="4" id="KW-1185">Reference proteome</keyword>
<feature type="transmembrane region" description="Helical" evidence="1">
    <location>
        <begin position="109"/>
        <end position="133"/>
    </location>
</feature>